<dbReference type="Gene3D" id="3.30.450.40">
    <property type="match status" value="1"/>
</dbReference>
<dbReference type="Gene3D" id="3.30.565.10">
    <property type="entry name" value="Histidine kinase-like ATPase, C-terminal domain"/>
    <property type="match status" value="1"/>
</dbReference>
<evidence type="ECO:0000256" key="8">
    <source>
        <dbReference type="ARBA" id="ARBA00022777"/>
    </source>
</evidence>
<dbReference type="PANTHER" id="PTHR45569">
    <property type="entry name" value="SENSOR PROTEIN KDPD"/>
    <property type="match status" value="1"/>
</dbReference>
<dbReference type="GO" id="GO:0005524">
    <property type="term" value="F:ATP binding"/>
    <property type="evidence" value="ECO:0007669"/>
    <property type="project" value="UniProtKB-KW"/>
</dbReference>
<dbReference type="Proteomes" id="UP001329915">
    <property type="component" value="Chromosome"/>
</dbReference>
<dbReference type="Gene3D" id="1.20.120.620">
    <property type="entry name" value="Backbone structure of the membrane domain of e. Coli histidine kinase receptor kdpd"/>
    <property type="match status" value="1"/>
</dbReference>
<name>A0AAU0UJQ4_9FIRM</name>
<evidence type="ECO:0000313" key="16">
    <source>
        <dbReference type="Proteomes" id="UP001329915"/>
    </source>
</evidence>
<dbReference type="AlphaFoldDB" id="A0AAU0UJQ4"/>
<gene>
    <name evidence="15" type="ORF">MFMK1_000245</name>
</gene>
<evidence type="ECO:0000256" key="13">
    <source>
        <dbReference type="SAM" id="Phobius"/>
    </source>
</evidence>
<evidence type="ECO:0000256" key="9">
    <source>
        <dbReference type="ARBA" id="ARBA00022840"/>
    </source>
</evidence>
<dbReference type="Pfam" id="PF00512">
    <property type="entry name" value="HisKA"/>
    <property type="match status" value="1"/>
</dbReference>
<dbReference type="FunFam" id="3.30.565.10:FF:000042">
    <property type="entry name" value="Two-component sensor histidine kinase KdpD"/>
    <property type="match status" value="1"/>
</dbReference>
<feature type="transmembrane region" description="Helical" evidence="13">
    <location>
        <begin position="68"/>
        <end position="94"/>
    </location>
</feature>
<accession>A0AAU0UJQ4</accession>
<dbReference type="InterPro" id="IPR003661">
    <property type="entry name" value="HisK_dim/P_dom"/>
</dbReference>
<feature type="domain" description="Histidine kinase" evidence="14">
    <location>
        <begin position="308"/>
        <end position="524"/>
    </location>
</feature>
<dbReference type="Pfam" id="PF13493">
    <property type="entry name" value="DUF4118"/>
    <property type="match status" value="1"/>
</dbReference>
<dbReference type="Pfam" id="PF13492">
    <property type="entry name" value="GAF_3"/>
    <property type="match status" value="1"/>
</dbReference>
<dbReference type="GO" id="GO:0000155">
    <property type="term" value="F:phosphorelay sensor kinase activity"/>
    <property type="evidence" value="ECO:0007669"/>
    <property type="project" value="InterPro"/>
</dbReference>
<dbReference type="InterPro" id="IPR029016">
    <property type="entry name" value="GAF-like_dom_sf"/>
</dbReference>
<dbReference type="CDD" id="cd00075">
    <property type="entry name" value="HATPase"/>
    <property type="match status" value="1"/>
</dbReference>
<dbReference type="SMART" id="SM00388">
    <property type="entry name" value="HisKA"/>
    <property type="match status" value="1"/>
</dbReference>
<dbReference type="GO" id="GO:0005886">
    <property type="term" value="C:plasma membrane"/>
    <property type="evidence" value="ECO:0007669"/>
    <property type="project" value="TreeGrafter"/>
</dbReference>
<dbReference type="InterPro" id="IPR036097">
    <property type="entry name" value="HisK_dim/P_sf"/>
</dbReference>
<evidence type="ECO:0000256" key="4">
    <source>
        <dbReference type="ARBA" id="ARBA00022553"/>
    </source>
</evidence>
<comment type="subcellular location">
    <subcellularLocation>
        <location evidence="2">Membrane</location>
        <topology evidence="2">Multi-pass membrane protein</topology>
    </subcellularLocation>
</comment>
<dbReference type="RefSeq" id="WP_366923370.1">
    <property type="nucleotide sequence ID" value="NZ_CP121694.1"/>
</dbReference>
<dbReference type="InterPro" id="IPR052023">
    <property type="entry name" value="Histidine_kinase_KdpD"/>
</dbReference>
<proteinExistence type="predicted"/>
<sequence>MNDGNRLSNKKNEQIQRENVKLQRSVLSKEVKGTKIWHYLATAILIISITLVNKLLDPYFDLANIALLYLLPVLFSAVNWGYGPSVMASLLGVLSFDVFFVPPHFSITVHDLRYLLSFAIFLLVAITTSTTAVKLKNQVNLARIRENRTAALYSLSRKIVAEPDIEGIFKAAVKMIANTIDGRAAILTPNENEELKVSASTEQMFNNYDKGKVEWVYKHGETAGKGTETFSDSDTFYLPIKSEQQNIGVLSVQLGAREEFFTLEQKRLLEAFANLVAIAIVRLRLAEEAQQAHYLAQSEKLRTALFNSVSHEIRTPLASIIGAITSLLDQWDIYTRKDKQSLLQTMNESALRMDRLVKNLLDMARLESGRLELKLEWCDIQDILGVALRRAKKTVNRHSLTVSANYELPLVKADFTLIEQVLINLIDNAAKYSPPGTGIAVEMKCDGKEIMVSVIDQGTVIPLEERKKIFDKFYRSYYPNKKTEGTGLGLSICKGIIDAHDGRIWAEPRNGGGNQFLFTLPLSESVPADLPLEVGEENVR</sequence>
<protein>
    <recommendedName>
        <fullName evidence="3">histidine kinase</fullName>
        <ecNumber evidence="3">2.7.13.3</ecNumber>
    </recommendedName>
</protein>
<dbReference type="CDD" id="cd00082">
    <property type="entry name" value="HisKA"/>
    <property type="match status" value="1"/>
</dbReference>
<dbReference type="SUPFAM" id="SSF55874">
    <property type="entry name" value="ATPase domain of HSP90 chaperone/DNA topoisomerase II/histidine kinase"/>
    <property type="match status" value="1"/>
</dbReference>
<dbReference type="SMART" id="SM00387">
    <property type="entry name" value="HATPase_c"/>
    <property type="match status" value="1"/>
</dbReference>
<dbReference type="SUPFAM" id="SSF47384">
    <property type="entry name" value="Homodimeric domain of signal transducing histidine kinase"/>
    <property type="match status" value="1"/>
</dbReference>
<dbReference type="PROSITE" id="PS50109">
    <property type="entry name" value="HIS_KIN"/>
    <property type="match status" value="1"/>
</dbReference>
<dbReference type="InterPro" id="IPR025201">
    <property type="entry name" value="KdpD_TM"/>
</dbReference>
<dbReference type="InterPro" id="IPR003018">
    <property type="entry name" value="GAF"/>
</dbReference>
<dbReference type="Pfam" id="PF02518">
    <property type="entry name" value="HATPase_c"/>
    <property type="match status" value="1"/>
</dbReference>
<dbReference type="InterPro" id="IPR005467">
    <property type="entry name" value="His_kinase_dom"/>
</dbReference>
<evidence type="ECO:0000313" key="15">
    <source>
        <dbReference type="EMBL" id="WRO20475.1"/>
    </source>
</evidence>
<keyword evidence="4" id="KW-0597">Phosphoprotein</keyword>
<feature type="transmembrane region" description="Helical" evidence="13">
    <location>
        <begin position="36"/>
        <end position="56"/>
    </location>
</feature>
<evidence type="ECO:0000256" key="3">
    <source>
        <dbReference type="ARBA" id="ARBA00012438"/>
    </source>
</evidence>
<evidence type="ECO:0000256" key="2">
    <source>
        <dbReference type="ARBA" id="ARBA00004141"/>
    </source>
</evidence>
<keyword evidence="8" id="KW-0418">Kinase</keyword>
<dbReference type="Gene3D" id="1.10.287.130">
    <property type="match status" value="1"/>
</dbReference>
<keyword evidence="11" id="KW-0902">Two-component regulatory system</keyword>
<keyword evidence="7" id="KW-0547">Nucleotide-binding</keyword>
<evidence type="ECO:0000256" key="11">
    <source>
        <dbReference type="ARBA" id="ARBA00023012"/>
    </source>
</evidence>
<evidence type="ECO:0000256" key="1">
    <source>
        <dbReference type="ARBA" id="ARBA00000085"/>
    </source>
</evidence>
<evidence type="ECO:0000256" key="6">
    <source>
        <dbReference type="ARBA" id="ARBA00022692"/>
    </source>
</evidence>
<keyword evidence="6 13" id="KW-0812">Transmembrane</keyword>
<evidence type="ECO:0000256" key="7">
    <source>
        <dbReference type="ARBA" id="ARBA00022741"/>
    </source>
</evidence>
<evidence type="ECO:0000259" key="14">
    <source>
        <dbReference type="PROSITE" id="PS50109"/>
    </source>
</evidence>
<evidence type="ECO:0000256" key="10">
    <source>
        <dbReference type="ARBA" id="ARBA00022989"/>
    </source>
</evidence>
<dbReference type="InterPro" id="IPR038318">
    <property type="entry name" value="KdpD_sf"/>
</dbReference>
<dbReference type="SUPFAM" id="SSF55781">
    <property type="entry name" value="GAF domain-like"/>
    <property type="match status" value="1"/>
</dbReference>
<dbReference type="EMBL" id="CP121694">
    <property type="protein sequence ID" value="WRO20475.1"/>
    <property type="molecule type" value="Genomic_DNA"/>
</dbReference>
<dbReference type="KEGG" id="dbc:MFMK1_000245"/>
<dbReference type="PRINTS" id="PR00344">
    <property type="entry name" value="BCTRLSENSOR"/>
</dbReference>
<keyword evidence="16" id="KW-1185">Reference proteome</keyword>
<dbReference type="EC" id="2.7.13.3" evidence="3"/>
<evidence type="ECO:0000256" key="5">
    <source>
        <dbReference type="ARBA" id="ARBA00022679"/>
    </source>
</evidence>
<keyword evidence="9" id="KW-0067">ATP-binding</keyword>
<comment type="catalytic activity">
    <reaction evidence="1">
        <text>ATP + protein L-histidine = ADP + protein N-phospho-L-histidine.</text>
        <dbReference type="EC" id="2.7.13.3"/>
    </reaction>
</comment>
<reference evidence="15 16" key="1">
    <citation type="submission" date="2023-04" db="EMBL/GenBank/DDBJ databases">
        <authorList>
            <person name="Hsu D."/>
        </authorList>
    </citation>
    <scope>NUCLEOTIDE SEQUENCE [LARGE SCALE GENOMIC DNA]</scope>
    <source>
        <strain evidence="15 16">MK1</strain>
    </source>
</reference>
<feature type="transmembrane region" description="Helical" evidence="13">
    <location>
        <begin position="114"/>
        <end position="135"/>
    </location>
</feature>
<keyword evidence="12 13" id="KW-0472">Membrane</keyword>
<keyword evidence="5" id="KW-0808">Transferase</keyword>
<organism evidence="15 16">
    <name type="scientific">Metallumcola ferriviriculae</name>
    <dbReference type="NCBI Taxonomy" id="3039180"/>
    <lineage>
        <taxon>Bacteria</taxon>
        <taxon>Bacillati</taxon>
        <taxon>Bacillota</taxon>
        <taxon>Clostridia</taxon>
        <taxon>Neomoorellales</taxon>
        <taxon>Desulfitibacteraceae</taxon>
        <taxon>Metallumcola</taxon>
    </lineage>
</organism>
<dbReference type="GO" id="GO:0042802">
    <property type="term" value="F:identical protein binding"/>
    <property type="evidence" value="ECO:0007669"/>
    <property type="project" value="UniProtKB-ARBA"/>
</dbReference>
<keyword evidence="10 13" id="KW-1133">Transmembrane helix</keyword>
<dbReference type="InterPro" id="IPR036890">
    <property type="entry name" value="HATPase_C_sf"/>
</dbReference>
<evidence type="ECO:0000256" key="12">
    <source>
        <dbReference type="ARBA" id="ARBA00023136"/>
    </source>
</evidence>
<dbReference type="InterPro" id="IPR003594">
    <property type="entry name" value="HATPase_dom"/>
</dbReference>
<dbReference type="InterPro" id="IPR004358">
    <property type="entry name" value="Sig_transdc_His_kin-like_C"/>
</dbReference>
<dbReference type="PANTHER" id="PTHR45569:SF1">
    <property type="entry name" value="SENSOR PROTEIN KDPD"/>
    <property type="match status" value="1"/>
</dbReference>